<comment type="catalytic activity">
    <reaction evidence="7">
        <text>L-cysteinyl-[protein] + hexadecanoyl-CoA = S-hexadecanoyl-L-cysteinyl-[protein] + CoA</text>
        <dbReference type="Rhea" id="RHEA:36683"/>
        <dbReference type="Rhea" id="RHEA-COMP:10131"/>
        <dbReference type="Rhea" id="RHEA-COMP:11032"/>
        <dbReference type="ChEBI" id="CHEBI:29950"/>
        <dbReference type="ChEBI" id="CHEBI:57287"/>
        <dbReference type="ChEBI" id="CHEBI:57379"/>
        <dbReference type="ChEBI" id="CHEBI:74151"/>
        <dbReference type="EC" id="2.3.1.225"/>
    </reaction>
</comment>
<proteinExistence type="inferred from homology"/>
<evidence type="ECO:0000256" key="5">
    <source>
        <dbReference type="ARBA" id="ARBA00023136"/>
    </source>
</evidence>
<feature type="transmembrane region" description="Helical" evidence="7">
    <location>
        <begin position="92"/>
        <end position="110"/>
    </location>
</feature>
<feature type="non-terminal residue" evidence="10">
    <location>
        <position position="396"/>
    </location>
</feature>
<name>A0ABQ6ML75_9STRA</name>
<feature type="transmembrane region" description="Helical" evidence="7">
    <location>
        <begin position="281"/>
        <end position="301"/>
    </location>
</feature>
<comment type="subcellular location">
    <subcellularLocation>
        <location evidence="1">Membrane</location>
        <topology evidence="1">Multi-pass membrane protein</topology>
    </subcellularLocation>
</comment>
<dbReference type="InterPro" id="IPR039859">
    <property type="entry name" value="PFA4/ZDH16/20/ERF2-like"/>
</dbReference>
<feature type="transmembrane region" description="Helical" evidence="7">
    <location>
        <begin position="130"/>
        <end position="148"/>
    </location>
</feature>
<evidence type="ECO:0000256" key="6">
    <source>
        <dbReference type="ARBA" id="ARBA00023315"/>
    </source>
</evidence>
<dbReference type="Proteomes" id="UP001165060">
    <property type="component" value="Unassembled WGS sequence"/>
</dbReference>
<evidence type="ECO:0000313" key="11">
    <source>
        <dbReference type="Proteomes" id="UP001165060"/>
    </source>
</evidence>
<dbReference type="EMBL" id="BRYB01002946">
    <property type="protein sequence ID" value="GMI27975.1"/>
    <property type="molecule type" value="Genomic_DNA"/>
</dbReference>
<dbReference type="Pfam" id="PF01529">
    <property type="entry name" value="DHHC"/>
    <property type="match status" value="1"/>
</dbReference>
<evidence type="ECO:0000256" key="2">
    <source>
        <dbReference type="ARBA" id="ARBA00022679"/>
    </source>
</evidence>
<feature type="region of interest" description="Disordered" evidence="8">
    <location>
        <begin position="375"/>
        <end position="396"/>
    </location>
</feature>
<keyword evidence="2 7" id="KW-0808">Transferase</keyword>
<comment type="domain">
    <text evidence="7">The DHHC domain is required for palmitoyltransferase activity.</text>
</comment>
<reference evidence="10 11" key="1">
    <citation type="journal article" date="2023" name="Commun. Biol.">
        <title>Genome analysis of Parmales, the sister group of diatoms, reveals the evolutionary specialization of diatoms from phago-mixotrophs to photoautotrophs.</title>
        <authorList>
            <person name="Ban H."/>
            <person name="Sato S."/>
            <person name="Yoshikawa S."/>
            <person name="Yamada K."/>
            <person name="Nakamura Y."/>
            <person name="Ichinomiya M."/>
            <person name="Sato N."/>
            <person name="Blanc-Mathieu R."/>
            <person name="Endo H."/>
            <person name="Kuwata A."/>
            <person name="Ogata H."/>
        </authorList>
    </citation>
    <scope>NUCLEOTIDE SEQUENCE [LARGE SCALE GENOMIC DNA]</scope>
</reference>
<feature type="transmembrane region" description="Helical" evidence="7">
    <location>
        <begin position="20"/>
        <end position="42"/>
    </location>
</feature>
<dbReference type="PANTHER" id="PTHR22883:SF445">
    <property type="entry name" value="PALMITOYLTRANSFERASE"/>
    <property type="match status" value="1"/>
</dbReference>
<keyword evidence="3 7" id="KW-0812">Transmembrane</keyword>
<evidence type="ECO:0000256" key="7">
    <source>
        <dbReference type="RuleBase" id="RU079119"/>
    </source>
</evidence>
<organism evidence="10 11">
    <name type="scientific">Tetraparma gracilis</name>
    <dbReference type="NCBI Taxonomy" id="2962635"/>
    <lineage>
        <taxon>Eukaryota</taxon>
        <taxon>Sar</taxon>
        <taxon>Stramenopiles</taxon>
        <taxon>Ochrophyta</taxon>
        <taxon>Bolidophyceae</taxon>
        <taxon>Parmales</taxon>
        <taxon>Triparmaceae</taxon>
        <taxon>Tetraparma</taxon>
    </lineage>
</organism>
<keyword evidence="5 7" id="KW-0472">Membrane</keyword>
<evidence type="ECO:0000313" key="10">
    <source>
        <dbReference type="EMBL" id="GMI27975.1"/>
    </source>
</evidence>
<dbReference type="EC" id="2.3.1.225" evidence="7"/>
<keyword evidence="4 7" id="KW-1133">Transmembrane helix</keyword>
<gene>
    <name evidence="10" type="ORF">TeGR_g2750</name>
</gene>
<evidence type="ECO:0000256" key="4">
    <source>
        <dbReference type="ARBA" id="ARBA00022989"/>
    </source>
</evidence>
<dbReference type="InterPro" id="IPR001594">
    <property type="entry name" value="Palmitoyltrfase_DHHC"/>
</dbReference>
<comment type="similarity">
    <text evidence="7">Belongs to the DHHC palmitoyltransferase family.</text>
</comment>
<dbReference type="PANTHER" id="PTHR22883">
    <property type="entry name" value="ZINC FINGER DHHC DOMAIN CONTAINING PROTEIN"/>
    <property type="match status" value="1"/>
</dbReference>
<dbReference type="PROSITE" id="PS50216">
    <property type="entry name" value="DHHC"/>
    <property type="match status" value="1"/>
</dbReference>
<keyword evidence="11" id="KW-1185">Reference proteome</keyword>
<comment type="caution">
    <text evidence="10">The sequence shown here is derived from an EMBL/GenBank/DDBJ whole genome shotgun (WGS) entry which is preliminary data.</text>
</comment>
<evidence type="ECO:0000256" key="1">
    <source>
        <dbReference type="ARBA" id="ARBA00004141"/>
    </source>
</evidence>
<evidence type="ECO:0000256" key="8">
    <source>
        <dbReference type="SAM" id="MobiDB-lite"/>
    </source>
</evidence>
<protein>
    <recommendedName>
        <fullName evidence="7">Palmitoyltransferase</fullName>
        <ecNumber evidence="7">2.3.1.225</ecNumber>
    </recommendedName>
</protein>
<accession>A0ABQ6ML75</accession>
<feature type="transmembrane region" description="Helical" evidence="7">
    <location>
        <begin position="218"/>
        <end position="241"/>
    </location>
</feature>
<sequence length="396" mass="43573">MPSPTFFQQLSSLYPLQPYISLYSTVLLAYFGAIFLGLYAFFVAEPSSFVARCILTKLPDLFTKCLVSICGPRAASRASSCYDYVANQRNPIMQIAYLLVVLSAWSAMVLKGYPIIRAGVPLLRPYHCELGYLAYASCLGLFYLACAVPSGSVTAATHAGHDVYPYDHVLFAPRDCPATGLRKIPRSKHSRLENRTAPRFDHFCVWLNQSVGAENYRIFLAFLLAHALMLTYGAYASFAVLHGLCVRDDLFNITFYNVRSREYVPASAYVVVSYLSRGDGMYAIGLLVLSGIMGLVMWGFLGFHVYLTSRGVTTNEHFKWGDLRRWHRKASAAYERAKKEGNAGPPFDISTADYEMTGVTQEMIEKAAAEGIARAAGKGPGNEGLADVAGGEKDVG</sequence>
<keyword evidence="6 7" id="KW-0012">Acyltransferase</keyword>
<evidence type="ECO:0000256" key="3">
    <source>
        <dbReference type="ARBA" id="ARBA00022692"/>
    </source>
</evidence>
<feature type="domain" description="Palmitoyltransferase DHHC" evidence="9">
    <location>
        <begin position="176"/>
        <end position="320"/>
    </location>
</feature>
<evidence type="ECO:0000259" key="9">
    <source>
        <dbReference type="Pfam" id="PF01529"/>
    </source>
</evidence>